<evidence type="ECO:0000256" key="1">
    <source>
        <dbReference type="ARBA" id="ARBA00004141"/>
    </source>
</evidence>
<comment type="subcellular location">
    <subcellularLocation>
        <location evidence="1">Membrane</location>
        <topology evidence="1">Multi-pass membrane protein</topology>
    </subcellularLocation>
</comment>
<evidence type="ECO:0000256" key="2">
    <source>
        <dbReference type="ARBA" id="ARBA00022448"/>
    </source>
</evidence>
<dbReference type="SUPFAM" id="SSF161070">
    <property type="entry name" value="SNF-like"/>
    <property type="match status" value="1"/>
</dbReference>
<evidence type="ECO:0000256" key="5">
    <source>
        <dbReference type="ARBA" id="ARBA00023136"/>
    </source>
</evidence>
<evidence type="ECO:0000313" key="8">
    <source>
        <dbReference type="Proteomes" id="UP000262325"/>
    </source>
</evidence>
<evidence type="ECO:0000256" key="6">
    <source>
        <dbReference type="SAM" id="Phobius"/>
    </source>
</evidence>
<feature type="transmembrane region" description="Helical" evidence="6">
    <location>
        <begin position="104"/>
        <end position="126"/>
    </location>
</feature>
<dbReference type="GO" id="GO:0016020">
    <property type="term" value="C:membrane"/>
    <property type="evidence" value="ECO:0007669"/>
    <property type="project" value="UniProtKB-SubCell"/>
</dbReference>
<dbReference type="InterPro" id="IPR000175">
    <property type="entry name" value="Na/ntran_symport"/>
</dbReference>
<accession>A0A3D5QA31</accession>
<feature type="transmembrane region" description="Helical" evidence="6">
    <location>
        <begin position="60"/>
        <end position="83"/>
    </location>
</feature>
<protein>
    <submittedName>
        <fullName evidence="7">Sodium-dependent transporter</fullName>
    </submittedName>
</protein>
<dbReference type="AlphaFoldDB" id="A0A3D5QA31"/>
<dbReference type="PROSITE" id="PS50267">
    <property type="entry name" value="NA_NEUROTRAN_SYMP_3"/>
    <property type="match status" value="1"/>
</dbReference>
<comment type="caution">
    <text evidence="7">The sequence shown here is derived from an EMBL/GenBank/DDBJ whole genome shotgun (WGS) entry which is preliminary data.</text>
</comment>
<evidence type="ECO:0000256" key="3">
    <source>
        <dbReference type="ARBA" id="ARBA00022692"/>
    </source>
</evidence>
<dbReference type="PANTHER" id="PTHR42948">
    <property type="entry name" value="TRANSPORTER"/>
    <property type="match status" value="1"/>
</dbReference>
<name>A0A3D5QA31_FLESI</name>
<dbReference type="PANTHER" id="PTHR42948:SF1">
    <property type="entry name" value="TRANSPORTER"/>
    <property type="match status" value="1"/>
</dbReference>
<dbReference type="InterPro" id="IPR037272">
    <property type="entry name" value="SNS_sf"/>
</dbReference>
<proteinExistence type="predicted"/>
<dbReference type="EMBL" id="DPPF01000068">
    <property type="protein sequence ID" value="HCW92711.1"/>
    <property type="molecule type" value="Genomic_DNA"/>
</dbReference>
<keyword evidence="2" id="KW-0813">Transport</keyword>
<evidence type="ECO:0000256" key="4">
    <source>
        <dbReference type="ARBA" id="ARBA00022989"/>
    </source>
</evidence>
<organism evidence="7 8">
    <name type="scientific">Flexistipes sinusarabici</name>
    <dbReference type="NCBI Taxonomy" id="2352"/>
    <lineage>
        <taxon>Bacteria</taxon>
        <taxon>Pseudomonadati</taxon>
        <taxon>Deferribacterota</taxon>
        <taxon>Deferribacteres</taxon>
        <taxon>Deferribacterales</taxon>
        <taxon>Flexistipitaceae</taxon>
        <taxon>Flexistipes</taxon>
    </lineage>
</organism>
<feature type="transmembrane region" description="Helical" evidence="6">
    <location>
        <begin position="31"/>
        <end position="48"/>
    </location>
</feature>
<keyword evidence="4 6" id="KW-1133">Transmembrane helix</keyword>
<sequence length="127" mass="13892">VVFAGFSSSVSMLEPAVEGFMDKTGFSRGKTVLLLSIVAFLVGLPLDIDMAKFGTWADITTIYVLPFGALVSAVVFFWVFGADKARAEINKNSNIRFGKWFEPYGKYIFVFVAFIVVILNIAYGGIG</sequence>
<gene>
    <name evidence="7" type="ORF">DHM44_03415</name>
</gene>
<keyword evidence="3 6" id="KW-0812">Transmembrane</keyword>
<feature type="non-terminal residue" evidence="7">
    <location>
        <position position="1"/>
    </location>
</feature>
<evidence type="ECO:0000313" key="7">
    <source>
        <dbReference type="EMBL" id="HCW92711.1"/>
    </source>
</evidence>
<reference evidence="7 8" key="1">
    <citation type="journal article" date="2018" name="Nat. Biotechnol.">
        <title>A standardized bacterial taxonomy based on genome phylogeny substantially revises the tree of life.</title>
        <authorList>
            <person name="Parks D.H."/>
            <person name="Chuvochina M."/>
            <person name="Waite D.W."/>
            <person name="Rinke C."/>
            <person name="Skarshewski A."/>
            <person name="Chaumeil P.A."/>
            <person name="Hugenholtz P."/>
        </authorList>
    </citation>
    <scope>NUCLEOTIDE SEQUENCE [LARGE SCALE GENOMIC DNA]</scope>
    <source>
        <strain evidence="7">UBA8672</strain>
    </source>
</reference>
<dbReference type="Proteomes" id="UP000262325">
    <property type="component" value="Unassembled WGS sequence"/>
</dbReference>
<keyword evidence="5 6" id="KW-0472">Membrane</keyword>